<dbReference type="Pfam" id="PF01535">
    <property type="entry name" value="PPR"/>
    <property type="match status" value="8"/>
</dbReference>
<keyword evidence="4" id="KW-1185">Reference proteome</keyword>
<dbReference type="NCBIfam" id="TIGR00756">
    <property type="entry name" value="PPR"/>
    <property type="match status" value="6"/>
</dbReference>
<dbReference type="FunFam" id="1.25.40.10:FF:000090">
    <property type="entry name" value="Pentatricopeptide repeat-containing protein, chloroplastic"/>
    <property type="match status" value="1"/>
</dbReference>
<feature type="repeat" description="PPR" evidence="2">
    <location>
        <begin position="292"/>
        <end position="326"/>
    </location>
</feature>
<feature type="repeat" description="PPR" evidence="2">
    <location>
        <begin position="87"/>
        <end position="121"/>
    </location>
</feature>
<dbReference type="Gene3D" id="1.25.40.10">
    <property type="entry name" value="Tetratricopeptide repeat domain"/>
    <property type="match status" value="9"/>
</dbReference>
<sequence>MTMPVAESKFVGLRQYPLTSTVEELLTILQQCRFEKNVPLALYLHAHLCQSGLDSQTTLGNYLISLLLDVERLCLAQQVFEKLVLRNESSWNRLILGYFNQGKSRQAILLYERMLKSGYCCLNEYAAVALMMACVETNDSETSQAIFVEIARQGLMERNVYIGSTLVDMYANCHEVALAQEIFDKLGARNVVAWNALISGYINNGCGEEVLSCLQKMEPEGIAPDVVTLVCSLKACGTLGCLSRGEELHIEIVKKGLLEGSVFVGSSLINMYIKCGALETARAVFEKLATCNVVMWNALISGYAESSQAEESLDCFKRMQGEGFCPDEVTFISTLKSCRQIGSIEMGQKIHRDILMKGMEKSPLIGGSLVDMYAQCGLLVHAEIVFGKLPIKDVVVWTALIAGYVEHADCANAVRVFAKMHSEKISPGVVTFSCVLKACNKEGDRLKGLALHTEVIKKGLERESLVSRSLVDFYAKCGLLTEAENVLNIFSHQDVFCFSTLVVGYIEQGLSIEALQRFKRLQQEDAAPDVVTLVCVLKACGMTGAVDDGQEIHTDLCKKGLESDPFVSSTLADMYSKCGFFADAEKINNKTIASWNDLISGLVDYGQDEEALNCFRQREHEGFFPDALTFIFSLKACCNLGATVDGQIIHAELVNKGLEMDLLISNTLLDMYAKFNCLAEALDVFNRCASKTVVLWTALIAGCIENGHGEQALYYFDHMQRAGVPPSDATFSCVLRACGTVKAMEKGEKILTEILKKGMLEDSISLGSTVVDMYSKQGYLARAHNVFSKLPVQDSVSWTVLITGYVEHGACEIALSCFEQMQHGRVLPIVSTFVSILKACGRIGALDKGQNIHSAIVRRGIEKESYIGNTLVDMYAKCGLLAEARELFNGLPAQSVVSWTALIKGYMEFGSSEETLLCLEQMEQEKVSQGPVALVGSLKACGNIAALARGREIHSQIAKKGLDGDHLVGNTLIDLYAKCGALAEAEDIFCRLLTGDVLSWTSLIIGYSQAGLSENVICLFHSMLEEGVEPDATTFLAILNALSHTGLVDKGQMYFEMVCSIDGFVPNLEHYSCLVDLLSRAGLIEKAVKLIMEMPVHPGMVVWLTLLGACRKLGNLNSGRDAFLHAVNLNKNDSAAYVCLANIYADCDGADGEERVIEVQNLAEIRRQGCG</sequence>
<organism evidence="3 4">
    <name type="scientific">Adiantum capillus-veneris</name>
    <name type="common">Maidenhair fern</name>
    <dbReference type="NCBI Taxonomy" id="13818"/>
    <lineage>
        <taxon>Eukaryota</taxon>
        <taxon>Viridiplantae</taxon>
        <taxon>Streptophyta</taxon>
        <taxon>Embryophyta</taxon>
        <taxon>Tracheophyta</taxon>
        <taxon>Polypodiopsida</taxon>
        <taxon>Polypodiidae</taxon>
        <taxon>Polypodiales</taxon>
        <taxon>Pteridineae</taxon>
        <taxon>Pteridaceae</taxon>
        <taxon>Vittarioideae</taxon>
        <taxon>Adiantum</taxon>
    </lineage>
</organism>
<evidence type="ECO:0000256" key="2">
    <source>
        <dbReference type="PROSITE-ProRule" id="PRU00708"/>
    </source>
</evidence>
<dbReference type="SUPFAM" id="SSF81901">
    <property type="entry name" value="HCP-like"/>
    <property type="match status" value="1"/>
</dbReference>
<dbReference type="Pfam" id="PF13812">
    <property type="entry name" value="PPR_3"/>
    <property type="match status" value="1"/>
</dbReference>
<evidence type="ECO:0000256" key="1">
    <source>
        <dbReference type="ARBA" id="ARBA00022737"/>
    </source>
</evidence>
<dbReference type="FunFam" id="1.25.40.10:FF:000381">
    <property type="entry name" value="Pentatricopeptide repeat-containing protein"/>
    <property type="match status" value="1"/>
</dbReference>
<evidence type="ECO:0008006" key="5">
    <source>
        <dbReference type="Google" id="ProtNLM"/>
    </source>
</evidence>
<accession>A0A9D4UHC3</accession>
<dbReference type="Proteomes" id="UP000886520">
    <property type="component" value="Chromosome 17"/>
</dbReference>
<feature type="repeat" description="PPR" evidence="2">
    <location>
        <begin position="794"/>
        <end position="828"/>
    </location>
</feature>
<dbReference type="Pfam" id="PF13041">
    <property type="entry name" value="PPR_2"/>
    <property type="match status" value="5"/>
</dbReference>
<dbReference type="EMBL" id="JABFUD020000017">
    <property type="protein sequence ID" value="KAI5067830.1"/>
    <property type="molecule type" value="Genomic_DNA"/>
</dbReference>
<proteinExistence type="predicted"/>
<evidence type="ECO:0000313" key="4">
    <source>
        <dbReference type="Proteomes" id="UP000886520"/>
    </source>
</evidence>
<feature type="repeat" description="PPR" evidence="2">
    <location>
        <begin position="996"/>
        <end position="1030"/>
    </location>
</feature>
<dbReference type="FunFam" id="1.25.40.10:FF:000285">
    <property type="entry name" value="Pentatricopeptide repeat-containing protein, chloroplastic"/>
    <property type="match status" value="1"/>
</dbReference>
<feature type="repeat" description="PPR" evidence="2">
    <location>
        <begin position="692"/>
        <end position="726"/>
    </location>
</feature>
<dbReference type="FunFam" id="1.25.40.10:FF:000351">
    <property type="entry name" value="Pentatricopeptide repeat-containing protein"/>
    <property type="match status" value="1"/>
</dbReference>
<dbReference type="InterPro" id="IPR011990">
    <property type="entry name" value="TPR-like_helical_dom_sf"/>
</dbReference>
<feature type="repeat" description="PPR" evidence="2">
    <location>
        <begin position="895"/>
        <end position="929"/>
    </location>
</feature>
<dbReference type="GO" id="GO:0009451">
    <property type="term" value="P:RNA modification"/>
    <property type="evidence" value="ECO:0007669"/>
    <property type="project" value="UniProtKB-ARBA"/>
</dbReference>
<evidence type="ECO:0000313" key="3">
    <source>
        <dbReference type="EMBL" id="KAI5067830.1"/>
    </source>
</evidence>
<gene>
    <name evidence="3" type="ORF">GOP47_0018358</name>
</gene>
<name>A0A9D4UHC3_ADICA</name>
<dbReference type="PANTHER" id="PTHR47928:SF146">
    <property type="entry name" value="DYW DOMAIN-CONTAINING PROTEIN"/>
    <property type="match status" value="1"/>
</dbReference>
<dbReference type="InterPro" id="IPR050421">
    <property type="entry name" value="PPR"/>
</dbReference>
<protein>
    <recommendedName>
        <fullName evidence="5">Pentatricopeptide repeat-containing protein</fullName>
    </recommendedName>
</protein>
<reference evidence="3" key="1">
    <citation type="submission" date="2021-01" db="EMBL/GenBank/DDBJ databases">
        <title>Adiantum capillus-veneris genome.</title>
        <authorList>
            <person name="Fang Y."/>
            <person name="Liao Q."/>
        </authorList>
    </citation>
    <scope>NUCLEOTIDE SEQUENCE</scope>
    <source>
        <strain evidence="3">H3</strain>
        <tissue evidence="3">Leaf</tissue>
    </source>
</reference>
<dbReference type="FunFam" id="1.25.40.10:FF:000344">
    <property type="entry name" value="Pentatricopeptide repeat-containing protein"/>
    <property type="match status" value="1"/>
</dbReference>
<feature type="repeat" description="PPR" evidence="2">
    <location>
        <begin position="190"/>
        <end position="224"/>
    </location>
</feature>
<dbReference type="InterPro" id="IPR002885">
    <property type="entry name" value="PPR_rpt"/>
</dbReference>
<feature type="repeat" description="PPR" evidence="2">
    <location>
        <begin position="393"/>
        <end position="427"/>
    </location>
</feature>
<dbReference type="SUPFAM" id="SSF48452">
    <property type="entry name" value="TPR-like"/>
    <property type="match status" value="1"/>
</dbReference>
<dbReference type="AlphaFoldDB" id="A0A9D4UHC3"/>
<dbReference type="OrthoDB" id="1934782at2759"/>
<dbReference type="PANTHER" id="PTHR47928">
    <property type="entry name" value="REPEAT-CONTAINING PROTEIN, PUTATIVE-RELATED"/>
    <property type="match status" value="1"/>
</dbReference>
<dbReference type="PROSITE" id="PS51375">
    <property type="entry name" value="PPR"/>
    <property type="match status" value="9"/>
</dbReference>
<comment type="caution">
    <text evidence="3">The sequence shown here is derived from an EMBL/GenBank/DDBJ whole genome shotgun (WGS) entry which is preliminary data.</text>
</comment>
<keyword evidence="1" id="KW-0677">Repeat</keyword>
<feature type="repeat" description="PPR" evidence="2">
    <location>
        <begin position="591"/>
        <end position="625"/>
    </location>
</feature>